<dbReference type="Proteomes" id="UP001141183">
    <property type="component" value="Unassembled WGS sequence"/>
</dbReference>
<dbReference type="CDD" id="cd04301">
    <property type="entry name" value="NAT_SF"/>
    <property type="match status" value="1"/>
</dbReference>
<proteinExistence type="predicted"/>
<accession>A0A9X3XJ72</accession>
<dbReference type="PROSITE" id="PS51186">
    <property type="entry name" value="GNAT"/>
    <property type="match status" value="1"/>
</dbReference>
<feature type="domain" description="N-acetyltransferase" evidence="1">
    <location>
        <begin position="4"/>
        <end position="138"/>
    </location>
</feature>
<gene>
    <name evidence="2" type="ORF">NE398_00425</name>
</gene>
<dbReference type="AlphaFoldDB" id="A0A9X3XJ72"/>
<dbReference type="Gene3D" id="3.40.630.30">
    <property type="match status" value="1"/>
</dbReference>
<evidence type="ECO:0000313" key="2">
    <source>
        <dbReference type="EMBL" id="MDC4238639.1"/>
    </source>
</evidence>
<reference evidence="2" key="1">
    <citation type="submission" date="2022-05" db="EMBL/GenBank/DDBJ databases">
        <title>Draft genome sequence of Clostridium tertium strain CP3 isolated from Peru.</title>
        <authorList>
            <person name="Hurtado R."/>
            <person name="Lima L."/>
            <person name="Sousa T."/>
            <person name="Jaiswal A.K."/>
            <person name="Tiwari S."/>
            <person name="Maturrano L."/>
            <person name="Brenig B."/>
            <person name="Azevedo V."/>
        </authorList>
    </citation>
    <scope>NUCLEOTIDE SEQUENCE</scope>
    <source>
        <strain evidence="2">CP3</strain>
    </source>
</reference>
<dbReference type="SUPFAM" id="SSF55729">
    <property type="entry name" value="Acyl-CoA N-acyltransferases (Nat)"/>
    <property type="match status" value="1"/>
</dbReference>
<keyword evidence="3" id="KW-1185">Reference proteome</keyword>
<dbReference type="InterPro" id="IPR000182">
    <property type="entry name" value="GNAT_dom"/>
</dbReference>
<protein>
    <submittedName>
        <fullName evidence="2">GNAT family N-acetyltransferase</fullName>
    </submittedName>
</protein>
<organism evidence="2 3">
    <name type="scientific">Clostridium tertium</name>
    <dbReference type="NCBI Taxonomy" id="1559"/>
    <lineage>
        <taxon>Bacteria</taxon>
        <taxon>Bacillati</taxon>
        <taxon>Bacillota</taxon>
        <taxon>Clostridia</taxon>
        <taxon>Eubacteriales</taxon>
        <taxon>Clostridiaceae</taxon>
        <taxon>Clostridium</taxon>
    </lineage>
</organism>
<dbReference type="Pfam" id="PF00583">
    <property type="entry name" value="Acetyltransf_1"/>
    <property type="match status" value="1"/>
</dbReference>
<dbReference type="RefSeq" id="WP_195624200.1">
    <property type="nucleotide sequence ID" value="NZ_JADMSE010000011.1"/>
</dbReference>
<evidence type="ECO:0000313" key="3">
    <source>
        <dbReference type="Proteomes" id="UP001141183"/>
    </source>
</evidence>
<comment type="caution">
    <text evidence="2">The sequence shown here is derived from an EMBL/GenBank/DDBJ whole genome shotgun (WGS) entry which is preliminary data.</text>
</comment>
<dbReference type="InterPro" id="IPR016181">
    <property type="entry name" value="Acyl_CoA_acyltransferase"/>
</dbReference>
<sequence length="138" mass="16307">MVGFDVREIKLNDYEDIHKLNSKLDYLNIKSIAEDKRSITLVAQLNDDVIGYVDSNISEDLNYKRKLDINSMIVDEKYRGLGVGYQLILELEKNAKQNEVAYIVNSNKEYNEEELKFFNRQGFELDNKRQFIKNEYIQ</sequence>
<dbReference type="EMBL" id="JAMRYU010000001">
    <property type="protein sequence ID" value="MDC4238639.1"/>
    <property type="molecule type" value="Genomic_DNA"/>
</dbReference>
<name>A0A9X3XJ72_9CLOT</name>
<evidence type="ECO:0000259" key="1">
    <source>
        <dbReference type="PROSITE" id="PS51186"/>
    </source>
</evidence>
<dbReference type="GO" id="GO:0016747">
    <property type="term" value="F:acyltransferase activity, transferring groups other than amino-acyl groups"/>
    <property type="evidence" value="ECO:0007669"/>
    <property type="project" value="InterPro"/>
</dbReference>